<organism evidence="14 15">
    <name type="scientific">Conidiobolus coronatus (strain ATCC 28846 / CBS 209.66 / NRRL 28638)</name>
    <name type="common">Delacroixia coronata</name>
    <dbReference type="NCBI Taxonomy" id="796925"/>
    <lineage>
        <taxon>Eukaryota</taxon>
        <taxon>Fungi</taxon>
        <taxon>Fungi incertae sedis</taxon>
        <taxon>Zoopagomycota</taxon>
        <taxon>Entomophthoromycotina</taxon>
        <taxon>Entomophthoromycetes</taxon>
        <taxon>Entomophthorales</taxon>
        <taxon>Ancylistaceae</taxon>
        <taxon>Conidiobolus</taxon>
    </lineage>
</organism>
<name>A0A137P958_CONC2</name>
<feature type="compositionally biased region" description="Pro residues" evidence="12">
    <location>
        <begin position="1"/>
        <end position="22"/>
    </location>
</feature>
<evidence type="ECO:0000256" key="1">
    <source>
        <dbReference type="ARBA" id="ARBA00004127"/>
    </source>
</evidence>
<evidence type="ECO:0000256" key="12">
    <source>
        <dbReference type="SAM" id="MobiDB-lite"/>
    </source>
</evidence>
<feature type="transmembrane region" description="Helical" evidence="11">
    <location>
        <begin position="152"/>
        <end position="169"/>
    </location>
</feature>
<feature type="transmembrane region" description="Helical" evidence="11">
    <location>
        <begin position="268"/>
        <end position="294"/>
    </location>
</feature>
<evidence type="ECO:0000256" key="6">
    <source>
        <dbReference type="ARBA" id="ARBA00023139"/>
    </source>
</evidence>
<keyword evidence="2 11" id="KW-0808">Transferase</keyword>
<dbReference type="PANTHER" id="PTHR22883">
    <property type="entry name" value="ZINC FINGER DHHC DOMAIN CONTAINING PROTEIN"/>
    <property type="match status" value="1"/>
</dbReference>
<dbReference type="EMBL" id="KQ964472">
    <property type="protein sequence ID" value="KXN71548.1"/>
    <property type="molecule type" value="Genomic_DNA"/>
</dbReference>
<evidence type="ECO:0000256" key="7">
    <source>
        <dbReference type="ARBA" id="ARBA00023288"/>
    </source>
</evidence>
<feature type="compositionally biased region" description="Polar residues" evidence="12">
    <location>
        <begin position="52"/>
        <end position="62"/>
    </location>
</feature>
<dbReference type="EC" id="2.3.1.225" evidence="11"/>
<evidence type="ECO:0000256" key="11">
    <source>
        <dbReference type="RuleBase" id="RU079119"/>
    </source>
</evidence>
<feature type="transmembrane region" description="Helical" evidence="11">
    <location>
        <begin position="314"/>
        <end position="343"/>
    </location>
</feature>
<dbReference type="GO" id="GO:0005783">
    <property type="term" value="C:endoplasmic reticulum"/>
    <property type="evidence" value="ECO:0007669"/>
    <property type="project" value="TreeGrafter"/>
</dbReference>
<dbReference type="InterPro" id="IPR001594">
    <property type="entry name" value="Palmitoyltrfase_DHHC"/>
</dbReference>
<proteinExistence type="inferred from homology"/>
<feature type="transmembrane region" description="Helical" evidence="11">
    <location>
        <begin position="121"/>
        <end position="146"/>
    </location>
</feature>
<accession>A0A137P958</accession>
<keyword evidence="3 11" id="KW-0812">Transmembrane</keyword>
<dbReference type="InterPro" id="IPR039859">
    <property type="entry name" value="PFA4/ZDH16/20/ERF2-like"/>
</dbReference>
<dbReference type="GO" id="GO:0005794">
    <property type="term" value="C:Golgi apparatus"/>
    <property type="evidence" value="ECO:0007669"/>
    <property type="project" value="TreeGrafter"/>
</dbReference>
<keyword evidence="5 11" id="KW-0472">Membrane</keyword>
<evidence type="ECO:0000313" key="15">
    <source>
        <dbReference type="Proteomes" id="UP000070444"/>
    </source>
</evidence>
<evidence type="ECO:0000259" key="13">
    <source>
        <dbReference type="Pfam" id="PF01529"/>
    </source>
</evidence>
<dbReference type="AlphaFoldDB" id="A0A137P958"/>
<dbReference type="GO" id="GO:0019706">
    <property type="term" value="F:protein-cysteine S-palmitoyltransferase activity"/>
    <property type="evidence" value="ECO:0007669"/>
    <property type="project" value="UniProtKB-EC"/>
</dbReference>
<feature type="region of interest" description="Disordered" evidence="12">
    <location>
        <begin position="1"/>
        <end position="90"/>
    </location>
</feature>
<protein>
    <recommendedName>
        <fullName evidence="11">Palmitoyltransferase</fullName>
        <ecNumber evidence="11">2.3.1.225</ecNumber>
    </recommendedName>
</protein>
<dbReference type="PROSITE" id="PS50216">
    <property type="entry name" value="DHHC"/>
    <property type="match status" value="1"/>
</dbReference>
<comment type="similarity">
    <text evidence="9">Belongs to the DHHC palmitoyltransferase family. ERF2/ZDHHC9 subfamily.</text>
</comment>
<sequence>MSAKSPPEPHSPLSPLEPPPSAASPDSSKDSPSRTTTTSMTRTLPDNYLHPSIQTPQPSFQNSKLTSSTQQLATSSTISQDGLSPNINYKANGKPPRLYKVYPSNNKFLFKGRVVTGNQPWIFILAIAFIVIPSGLFCGFVSPYLWYRLSPAVPIVHAYLVLQVLALMFKTSLSDPGILPRDMEQIRKLHPEFASELAPDPSGAPPALHSVRIVNVNGVDVKLKYCETCQIYRLPRSSHCRQCDNCVENEDHHCVWLNNCVGRRNYRYFFLFLFFTTTLAIYTLIFCILHLYLYNLDLSASEDYYGFVETLQKIPVSMGLCIYCFVFTNSVGALFGFHCYLVSINLTTHEKIRNSVMIAPHRQINPFDKGNFVFNCWDVLCLSVPECYVNWRERVDIENNQQSTHVDPISPA</sequence>
<evidence type="ECO:0000313" key="14">
    <source>
        <dbReference type="EMBL" id="KXN71548.1"/>
    </source>
</evidence>
<evidence type="ECO:0000256" key="8">
    <source>
        <dbReference type="ARBA" id="ARBA00023315"/>
    </source>
</evidence>
<keyword evidence="7" id="KW-0449">Lipoprotein</keyword>
<gene>
    <name evidence="14" type="ORF">CONCODRAFT_78251</name>
</gene>
<dbReference type="OMA" id="KIMDAYH"/>
<feature type="compositionally biased region" description="Low complexity" evidence="12">
    <location>
        <begin position="63"/>
        <end position="80"/>
    </location>
</feature>
<dbReference type="Pfam" id="PF01529">
    <property type="entry name" value="DHHC"/>
    <property type="match status" value="1"/>
</dbReference>
<feature type="domain" description="Palmitoyltransferase DHHC" evidence="13">
    <location>
        <begin position="223"/>
        <end position="354"/>
    </location>
</feature>
<comment type="domain">
    <text evidence="11">The DHHC domain is required for palmitoyltransferase activity.</text>
</comment>
<evidence type="ECO:0000256" key="10">
    <source>
        <dbReference type="ARBA" id="ARBA00048048"/>
    </source>
</evidence>
<dbReference type="Proteomes" id="UP000070444">
    <property type="component" value="Unassembled WGS sequence"/>
</dbReference>
<keyword evidence="8 11" id="KW-0012">Acyltransferase</keyword>
<comment type="catalytic activity">
    <reaction evidence="10 11">
        <text>L-cysteinyl-[protein] + hexadecanoyl-CoA = S-hexadecanoyl-L-cysteinyl-[protein] + CoA</text>
        <dbReference type="Rhea" id="RHEA:36683"/>
        <dbReference type="Rhea" id="RHEA-COMP:10131"/>
        <dbReference type="Rhea" id="RHEA-COMP:11032"/>
        <dbReference type="ChEBI" id="CHEBI:29950"/>
        <dbReference type="ChEBI" id="CHEBI:57287"/>
        <dbReference type="ChEBI" id="CHEBI:57379"/>
        <dbReference type="ChEBI" id="CHEBI:74151"/>
        <dbReference type="EC" id="2.3.1.225"/>
    </reaction>
</comment>
<comment type="subcellular location">
    <subcellularLocation>
        <location evidence="1">Endomembrane system</location>
        <topology evidence="1">Multi-pass membrane protein</topology>
    </subcellularLocation>
</comment>
<evidence type="ECO:0000256" key="2">
    <source>
        <dbReference type="ARBA" id="ARBA00022679"/>
    </source>
</evidence>
<keyword evidence="4 11" id="KW-1133">Transmembrane helix</keyword>
<dbReference type="PANTHER" id="PTHR22883:SF43">
    <property type="entry name" value="PALMITOYLTRANSFERASE APP"/>
    <property type="match status" value="1"/>
</dbReference>
<dbReference type="OrthoDB" id="9909019at2759"/>
<feature type="compositionally biased region" description="Low complexity" evidence="12">
    <location>
        <begin position="33"/>
        <end position="43"/>
    </location>
</feature>
<evidence type="ECO:0000256" key="9">
    <source>
        <dbReference type="ARBA" id="ARBA00023463"/>
    </source>
</evidence>
<dbReference type="GO" id="GO:0006612">
    <property type="term" value="P:protein targeting to membrane"/>
    <property type="evidence" value="ECO:0007669"/>
    <property type="project" value="TreeGrafter"/>
</dbReference>
<evidence type="ECO:0000256" key="3">
    <source>
        <dbReference type="ARBA" id="ARBA00022692"/>
    </source>
</evidence>
<evidence type="ECO:0000256" key="5">
    <source>
        <dbReference type="ARBA" id="ARBA00023136"/>
    </source>
</evidence>
<evidence type="ECO:0000256" key="4">
    <source>
        <dbReference type="ARBA" id="ARBA00022989"/>
    </source>
</evidence>
<keyword evidence="6" id="KW-0564">Palmitate</keyword>
<keyword evidence="15" id="KW-1185">Reference proteome</keyword>
<dbReference type="STRING" id="796925.A0A137P958"/>
<reference evidence="14 15" key="1">
    <citation type="journal article" date="2015" name="Genome Biol. Evol.">
        <title>Phylogenomic analyses indicate that early fungi evolved digesting cell walls of algal ancestors of land plants.</title>
        <authorList>
            <person name="Chang Y."/>
            <person name="Wang S."/>
            <person name="Sekimoto S."/>
            <person name="Aerts A.L."/>
            <person name="Choi C."/>
            <person name="Clum A."/>
            <person name="LaButti K.M."/>
            <person name="Lindquist E.A."/>
            <person name="Yee Ngan C."/>
            <person name="Ohm R.A."/>
            <person name="Salamov A.A."/>
            <person name="Grigoriev I.V."/>
            <person name="Spatafora J.W."/>
            <person name="Berbee M.L."/>
        </authorList>
    </citation>
    <scope>NUCLEOTIDE SEQUENCE [LARGE SCALE GENOMIC DNA]</scope>
    <source>
        <strain evidence="14 15">NRRL 28638</strain>
    </source>
</reference>